<dbReference type="EMBL" id="CP039543">
    <property type="protein sequence ID" value="QJT09707.1"/>
    <property type="molecule type" value="Genomic_DNA"/>
</dbReference>
<evidence type="ECO:0000313" key="3">
    <source>
        <dbReference type="Proteomes" id="UP000503251"/>
    </source>
</evidence>
<reference evidence="2 3" key="1">
    <citation type="submission" date="2019-04" db="EMBL/GenBank/DDBJ databases">
        <title>Isolation and culture of sulfate reducing bacteria from the cold seep of the South China Sea.</title>
        <authorList>
            <person name="Sun C."/>
            <person name="Liu R."/>
        </authorList>
    </citation>
    <scope>NUCLEOTIDE SEQUENCE [LARGE SCALE GENOMIC DNA]</scope>
    <source>
        <strain evidence="2 3">CS1</strain>
    </source>
</reference>
<feature type="transmembrane region" description="Helical" evidence="1">
    <location>
        <begin position="590"/>
        <end position="616"/>
    </location>
</feature>
<feature type="transmembrane region" description="Helical" evidence="1">
    <location>
        <begin position="200"/>
        <end position="221"/>
    </location>
</feature>
<dbReference type="InterPro" id="IPR036259">
    <property type="entry name" value="MFS_trans_sf"/>
</dbReference>
<evidence type="ECO:0000313" key="2">
    <source>
        <dbReference type="EMBL" id="QJT09707.1"/>
    </source>
</evidence>
<gene>
    <name evidence="2" type="ORF">E8L03_12515</name>
</gene>
<dbReference type="SUPFAM" id="SSF103473">
    <property type="entry name" value="MFS general substrate transporter"/>
    <property type="match status" value="1"/>
</dbReference>
<dbReference type="InterPro" id="IPR029063">
    <property type="entry name" value="SAM-dependent_MTases_sf"/>
</dbReference>
<feature type="transmembrane region" description="Helical" evidence="1">
    <location>
        <begin position="177"/>
        <end position="193"/>
    </location>
</feature>
<keyword evidence="3" id="KW-1185">Reference proteome</keyword>
<proteinExistence type="predicted"/>
<dbReference type="SUPFAM" id="SSF53335">
    <property type="entry name" value="S-adenosyl-L-methionine-dependent methyltransferases"/>
    <property type="match status" value="1"/>
</dbReference>
<feature type="transmembrane region" description="Helical" evidence="1">
    <location>
        <begin position="701"/>
        <end position="723"/>
    </location>
</feature>
<feature type="transmembrane region" description="Helical" evidence="1">
    <location>
        <begin position="118"/>
        <end position="142"/>
    </location>
</feature>
<feature type="transmembrane region" description="Helical" evidence="1">
    <location>
        <begin position="795"/>
        <end position="815"/>
    </location>
</feature>
<organism evidence="2 3">
    <name type="scientific">Oceanidesulfovibrio marinus</name>
    <dbReference type="NCBI Taxonomy" id="370038"/>
    <lineage>
        <taxon>Bacteria</taxon>
        <taxon>Pseudomonadati</taxon>
        <taxon>Thermodesulfobacteriota</taxon>
        <taxon>Desulfovibrionia</taxon>
        <taxon>Desulfovibrionales</taxon>
        <taxon>Desulfovibrionaceae</taxon>
        <taxon>Oceanidesulfovibrio</taxon>
    </lineage>
</organism>
<dbReference type="Proteomes" id="UP000503251">
    <property type="component" value="Chromosome"/>
</dbReference>
<feature type="transmembrane region" description="Helical" evidence="1">
    <location>
        <begin position="667"/>
        <end position="689"/>
    </location>
</feature>
<dbReference type="RefSeq" id="WP_171267531.1">
    <property type="nucleotide sequence ID" value="NZ_CP039543.1"/>
</dbReference>
<feature type="transmembrane region" description="Helical" evidence="1">
    <location>
        <begin position="767"/>
        <end position="789"/>
    </location>
</feature>
<keyword evidence="1" id="KW-0812">Transmembrane</keyword>
<keyword evidence="1" id="KW-0472">Membrane</keyword>
<feature type="transmembrane region" description="Helical" evidence="1">
    <location>
        <begin position="636"/>
        <end position="655"/>
    </location>
</feature>
<evidence type="ECO:0000256" key="1">
    <source>
        <dbReference type="SAM" id="Phobius"/>
    </source>
</evidence>
<sequence>MAVTQRQPSTERSPALLAVALVSAGAIGLEISFIRLFSASLGHDLAGMVISLALLGVGAAGSVLAIAGGRATERSDTLLFAAAAGFAVSAIICSVWGLSWDILPEAFAWQPLRLVKLGFLYVLLAVPFFFSGGVIGLTLATYRRYPGAIYSADLVGAGIGGGGALAAAYWLDPSHGILVASAAGFAAAAVFSTRNPKRWVPLSMAGLMVVCILVILALPSWRPSPHYSDYRDLGRALTAPDSEIAYEAWDPLGLITAVRSPSFPIRFAPGLSMNCQDPIPEQVGLYLNEGAHGAVTSAAEIPGFVRCLPTAAPFRLRPQARVLVLDNAGGLPVLEALAGGASQVDAVEPLSRLREALTTELAGASSNLYARPEVHLLPGTARAYVEQTDKTYDVIRVSFRGPAGPELSVGEDFLRTREGVVAILSRLAPNGIVCFSRPMEALPSAGVRLIPMVADALEAHGLPEGAAAKDCLAIFRGPFTLTMLASTSPFTFEELMILRGFMDQQGLDPVWLPNMIPAEANLRNVLEQPLFYEAAESLLGPDREAYIDDYPYDLTPPTDNRPYFASVFRWGSAGELYAERMRGSMGLLQWTYLLIPITLVQAVAAGLLFIIAPLFIARRIAPEEETRLEPGPAARFTLYFIALGLGYMILEIIAIKRLTLFMGGPVQTTAAVLGPFLVFSGVGAGWAQRWVEHSAKHIRKVLAIAILVAAISAFVLFFMAARLPMWAGLPVLAKAGIVAAVVAPLAVCLGFPFPLGLALVSRRNPRWSAWAFGVNGCASVAGPLCAQLLAVEAGFGAAALLGFVLYPLAWFCLRAEKTERKRKRRSSGSSRRR</sequence>
<evidence type="ECO:0008006" key="4">
    <source>
        <dbReference type="Google" id="ProtNLM"/>
    </source>
</evidence>
<accession>A0ABX6NGE9</accession>
<feature type="transmembrane region" description="Helical" evidence="1">
    <location>
        <begin position="78"/>
        <end position="98"/>
    </location>
</feature>
<protein>
    <recommendedName>
        <fullName evidence="4">Spermidine synthase</fullName>
    </recommendedName>
</protein>
<feature type="transmembrane region" description="Helical" evidence="1">
    <location>
        <begin position="154"/>
        <end position="171"/>
    </location>
</feature>
<feature type="transmembrane region" description="Helical" evidence="1">
    <location>
        <begin position="45"/>
        <end position="66"/>
    </location>
</feature>
<feature type="transmembrane region" description="Helical" evidence="1">
    <location>
        <begin position="15"/>
        <end position="39"/>
    </location>
</feature>
<dbReference type="Gene3D" id="3.40.50.150">
    <property type="entry name" value="Vaccinia Virus protein VP39"/>
    <property type="match status" value="1"/>
</dbReference>
<feature type="transmembrane region" description="Helical" evidence="1">
    <location>
        <begin position="735"/>
        <end position="760"/>
    </location>
</feature>
<name>A0ABX6NGE9_9BACT</name>
<keyword evidence="1" id="KW-1133">Transmembrane helix</keyword>